<keyword evidence="1" id="KW-0472">Membrane</keyword>
<evidence type="ECO:0000313" key="3">
    <source>
        <dbReference type="Proteomes" id="UP000187367"/>
    </source>
</evidence>
<comment type="caution">
    <text evidence="2">The sequence shown here is derived from an EMBL/GenBank/DDBJ whole genome shotgun (WGS) entry which is preliminary data.</text>
</comment>
<evidence type="ECO:0000256" key="1">
    <source>
        <dbReference type="SAM" id="Phobius"/>
    </source>
</evidence>
<evidence type="ECO:0000313" key="2">
    <source>
        <dbReference type="EMBL" id="OMI00350.1"/>
    </source>
</evidence>
<feature type="transmembrane region" description="Helical" evidence="1">
    <location>
        <begin position="34"/>
        <end position="58"/>
    </location>
</feature>
<gene>
    <name evidence="2" type="ORF">BW143_18315</name>
</gene>
<feature type="transmembrane region" description="Helical" evidence="1">
    <location>
        <begin position="6"/>
        <end position="22"/>
    </location>
</feature>
<dbReference type="RefSeq" id="WP_076762090.1">
    <property type="nucleotide sequence ID" value="NZ_JARMDZ010000006.1"/>
</dbReference>
<accession>A0A1R1RSB3</accession>
<accession>A0A1R1QBJ2</accession>
<dbReference type="EMBL" id="MTJL01000041">
    <property type="protein sequence ID" value="OMI00350.1"/>
    <property type="molecule type" value="Genomic_DNA"/>
</dbReference>
<protein>
    <submittedName>
        <fullName evidence="2">Uncharacterized protein</fullName>
    </submittedName>
</protein>
<dbReference type="Proteomes" id="UP000187367">
    <property type="component" value="Unassembled WGS sequence"/>
</dbReference>
<keyword evidence="3" id="KW-1185">Reference proteome</keyword>
<dbReference type="OrthoDB" id="2899137at2"/>
<keyword evidence="1" id="KW-1133">Transmembrane helix</keyword>
<dbReference type="AlphaFoldDB" id="A0A1R1RSB3"/>
<name>A0A1R1RSB3_9BACI</name>
<organism evidence="2 3">
    <name type="scientific">Bacillus swezeyi</name>
    <dbReference type="NCBI Taxonomy" id="1925020"/>
    <lineage>
        <taxon>Bacteria</taxon>
        <taxon>Bacillati</taxon>
        <taxon>Bacillota</taxon>
        <taxon>Bacilli</taxon>
        <taxon>Bacillales</taxon>
        <taxon>Bacillaceae</taxon>
        <taxon>Bacillus</taxon>
    </lineage>
</organism>
<proteinExistence type="predicted"/>
<reference evidence="2 3" key="1">
    <citation type="submission" date="2017-01" db="EMBL/GenBank/DDBJ databases">
        <title>Bacillus phylogenomics.</title>
        <authorList>
            <person name="Dunlap C."/>
        </authorList>
    </citation>
    <scope>NUCLEOTIDE SEQUENCE [LARGE SCALE GENOMIC DNA]</scope>
    <source>
        <strain evidence="2 3">NRRL B-41282</strain>
    </source>
</reference>
<sequence length="62" mass="7055">MNPYYMMLLCYILSIIHFLIGYREALKISGADGLVNGTAMISCIPLGVVFAFFAHFFWKMTI</sequence>
<keyword evidence="1" id="KW-0812">Transmembrane</keyword>